<proteinExistence type="predicted"/>
<evidence type="ECO:0000313" key="2">
    <source>
        <dbReference type="Proteomes" id="UP001243364"/>
    </source>
</evidence>
<evidence type="ECO:0000313" key="1">
    <source>
        <dbReference type="EMBL" id="MDQ0687199.1"/>
    </source>
</evidence>
<organism evidence="1 2">
    <name type="scientific">Streptomyces achromogenes</name>
    <dbReference type="NCBI Taxonomy" id="67255"/>
    <lineage>
        <taxon>Bacteria</taxon>
        <taxon>Bacillati</taxon>
        <taxon>Actinomycetota</taxon>
        <taxon>Actinomycetes</taxon>
        <taxon>Kitasatosporales</taxon>
        <taxon>Streptomycetaceae</taxon>
        <taxon>Streptomyces</taxon>
    </lineage>
</organism>
<evidence type="ECO:0008006" key="3">
    <source>
        <dbReference type="Google" id="ProtNLM"/>
    </source>
</evidence>
<keyword evidence="2" id="KW-1185">Reference proteome</keyword>
<dbReference type="Pfam" id="PF09947">
    <property type="entry name" value="DUF2180"/>
    <property type="match status" value="1"/>
</dbReference>
<dbReference type="EMBL" id="JAUSYA010000001">
    <property type="protein sequence ID" value="MDQ0687199.1"/>
    <property type="molecule type" value="Genomic_DNA"/>
</dbReference>
<accession>A0ABU0Q970</accession>
<dbReference type="RefSeq" id="WP_373431690.1">
    <property type="nucleotide sequence ID" value="NZ_JAUSYA010000001.1"/>
</dbReference>
<dbReference type="Proteomes" id="UP001243364">
    <property type="component" value="Unassembled WGS sequence"/>
</dbReference>
<sequence>MNCYDCPDIIATPAVAVCSRCGAAVCREHAHESHIPAQDVVGTGRATHLTPLRHITCLACHKTEVS</sequence>
<gene>
    <name evidence="1" type="ORF">QFZ56_006162</name>
</gene>
<dbReference type="InterPro" id="IPR017211">
    <property type="entry name" value="UCP037465_Znf"/>
</dbReference>
<name>A0ABU0Q970_STRAH</name>
<comment type="caution">
    <text evidence="1">The sequence shown here is derived from an EMBL/GenBank/DDBJ whole genome shotgun (WGS) entry which is preliminary data.</text>
</comment>
<protein>
    <recommendedName>
        <fullName evidence="3">DUF2180 family protein</fullName>
    </recommendedName>
</protein>
<reference evidence="1 2" key="1">
    <citation type="submission" date="2023-07" db="EMBL/GenBank/DDBJ databases">
        <title>Comparative genomics of wheat-associated soil bacteria to identify genetic determinants of phenazine resistance.</title>
        <authorList>
            <person name="Mouncey N."/>
        </authorList>
    </citation>
    <scope>NUCLEOTIDE SEQUENCE [LARGE SCALE GENOMIC DNA]</scope>
    <source>
        <strain evidence="1 2">W4I19-2</strain>
    </source>
</reference>